<evidence type="ECO:0000256" key="6">
    <source>
        <dbReference type="ARBA" id="ARBA00022692"/>
    </source>
</evidence>
<gene>
    <name evidence="13" type="primary">yidC</name>
    <name evidence="17" type="ORF">HNQ59_003559</name>
</gene>
<dbReference type="NCBIfam" id="TIGR03592">
    <property type="entry name" value="yidC_oxa1_cterm"/>
    <property type="match status" value="1"/>
</dbReference>
<dbReference type="NCBIfam" id="NF002353">
    <property type="entry name" value="PRK01318.1-4"/>
    <property type="match status" value="1"/>
</dbReference>
<evidence type="ECO:0000256" key="11">
    <source>
        <dbReference type="ARBA" id="ARBA00033245"/>
    </source>
</evidence>
<feature type="compositionally biased region" description="Polar residues" evidence="14">
    <location>
        <begin position="35"/>
        <end position="44"/>
    </location>
</feature>
<evidence type="ECO:0000256" key="3">
    <source>
        <dbReference type="ARBA" id="ARBA00015325"/>
    </source>
</evidence>
<comment type="similarity">
    <text evidence="2 13">Belongs to the OXA1/ALB3/YidC family. Type 1 subfamily.</text>
</comment>
<dbReference type="GO" id="GO:0015031">
    <property type="term" value="P:protein transport"/>
    <property type="evidence" value="ECO:0007669"/>
    <property type="project" value="UniProtKB-KW"/>
</dbReference>
<dbReference type="EMBL" id="JACHHY010000028">
    <property type="protein sequence ID" value="MBB5020242.1"/>
    <property type="molecule type" value="Genomic_DNA"/>
</dbReference>
<evidence type="ECO:0000256" key="4">
    <source>
        <dbReference type="ARBA" id="ARBA00022448"/>
    </source>
</evidence>
<comment type="subcellular location">
    <subcellularLocation>
        <location evidence="1">Cell inner membrane</location>
        <topology evidence="1">Multi-pass membrane protein</topology>
    </subcellularLocation>
    <subcellularLocation>
        <location evidence="13">Cell membrane</location>
        <topology evidence="13">Multi-pass membrane protein</topology>
    </subcellularLocation>
</comment>
<comment type="caution">
    <text evidence="17">The sequence shown here is derived from an EMBL/GenBank/DDBJ whole genome shotgun (WGS) entry which is preliminary data.</text>
</comment>
<dbReference type="InterPro" id="IPR028053">
    <property type="entry name" value="Membr_insert_YidC_N"/>
</dbReference>
<keyword evidence="18" id="KW-1185">Reference proteome</keyword>
<dbReference type="GO" id="GO:0051205">
    <property type="term" value="P:protein insertion into membrane"/>
    <property type="evidence" value="ECO:0007669"/>
    <property type="project" value="TreeGrafter"/>
</dbReference>
<accession>A0A840MTX1</accession>
<evidence type="ECO:0000256" key="2">
    <source>
        <dbReference type="ARBA" id="ARBA00010527"/>
    </source>
</evidence>
<dbReference type="Proteomes" id="UP000575898">
    <property type="component" value="Unassembled WGS sequence"/>
</dbReference>
<evidence type="ECO:0000313" key="18">
    <source>
        <dbReference type="Proteomes" id="UP000575898"/>
    </source>
</evidence>
<keyword evidence="7 13" id="KW-0653">Protein transport</keyword>
<dbReference type="GO" id="GO:0032977">
    <property type="term" value="F:membrane insertase activity"/>
    <property type="evidence" value="ECO:0007669"/>
    <property type="project" value="InterPro"/>
</dbReference>
<feature type="transmembrane region" description="Helical" evidence="13">
    <location>
        <begin position="504"/>
        <end position="527"/>
    </location>
</feature>
<dbReference type="PANTHER" id="PTHR12428">
    <property type="entry name" value="OXA1"/>
    <property type="match status" value="1"/>
</dbReference>
<feature type="domain" description="Membrane insertase YidC/Oxa/ALB C-terminal" evidence="15">
    <location>
        <begin position="363"/>
        <end position="540"/>
    </location>
</feature>
<feature type="region of interest" description="Disordered" evidence="14">
    <location>
        <begin position="27"/>
        <end position="55"/>
    </location>
</feature>
<evidence type="ECO:0000256" key="5">
    <source>
        <dbReference type="ARBA" id="ARBA00022475"/>
    </source>
</evidence>
<keyword evidence="4 13" id="KW-0813">Transport</keyword>
<feature type="transmembrane region" description="Helical" evidence="13">
    <location>
        <begin position="473"/>
        <end position="492"/>
    </location>
</feature>
<dbReference type="PRINTS" id="PR00701">
    <property type="entry name" value="60KDINNERMP"/>
</dbReference>
<feature type="transmembrane region" description="Helical" evidence="13">
    <location>
        <begin position="363"/>
        <end position="383"/>
    </location>
</feature>
<dbReference type="NCBIfam" id="TIGR03593">
    <property type="entry name" value="yidC_nterm"/>
    <property type="match status" value="1"/>
</dbReference>
<dbReference type="InterPro" id="IPR028055">
    <property type="entry name" value="YidC/Oxa/ALB_C"/>
</dbReference>
<dbReference type="AlphaFoldDB" id="A0A840MTX1"/>
<organism evidence="17 18">
    <name type="scientific">Chitinivorax tropicus</name>
    <dbReference type="NCBI Taxonomy" id="714531"/>
    <lineage>
        <taxon>Bacteria</taxon>
        <taxon>Pseudomonadati</taxon>
        <taxon>Pseudomonadota</taxon>
        <taxon>Betaproteobacteria</taxon>
        <taxon>Chitinivorax</taxon>
    </lineage>
</organism>
<dbReference type="CDD" id="cd20070">
    <property type="entry name" value="5TM_YidC_Alb3"/>
    <property type="match status" value="1"/>
</dbReference>
<dbReference type="CDD" id="cd19961">
    <property type="entry name" value="EcYidC-like_peri"/>
    <property type="match status" value="1"/>
</dbReference>
<dbReference type="RefSeq" id="WP_184041644.1">
    <property type="nucleotide sequence ID" value="NZ_JACHHY010000028.1"/>
</dbReference>
<dbReference type="Pfam" id="PF14849">
    <property type="entry name" value="YidC_periplas"/>
    <property type="match status" value="1"/>
</dbReference>
<keyword evidence="6 13" id="KW-0812">Transmembrane</keyword>
<dbReference type="HAMAP" id="MF_01810">
    <property type="entry name" value="YidC_type1"/>
    <property type="match status" value="1"/>
</dbReference>
<evidence type="ECO:0000313" key="17">
    <source>
        <dbReference type="EMBL" id="MBB5020242.1"/>
    </source>
</evidence>
<evidence type="ECO:0000259" key="15">
    <source>
        <dbReference type="Pfam" id="PF02096"/>
    </source>
</evidence>
<evidence type="ECO:0000256" key="1">
    <source>
        <dbReference type="ARBA" id="ARBA00004429"/>
    </source>
</evidence>
<keyword evidence="9 13" id="KW-0472">Membrane</keyword>
<feature type="domain" description="Membrane insertase YidC N-terminal" evidence="16">
    <location>
        <begin position="64"/>
        <end position="352"/>
    </location>
</feature>
<feature type="transmembrane region" description="Helical" evidence="13">
    <location>
        <begin position="432"/>
        <end position="453"/>
    </location>
</feature>
<evidence type="ECO:0000256" key="7">
    <source>
        <dbReference type="ARBA" id="ARBA00022927"/>
    </source>
</evidence>
<dbReference type="InterPro" id="IPR047196">
    <property type="entry name" value="YidC_ALB_C"/>
</dbReference>
<dbReference type="InterPro" id="IPR019998">
    <property type="entry name" value="Membr_insert_YidC"/>
</dbReference>
<name>A0A840MTX1_9PROT</name>
<comment type="function">
    <text evidence="13">Required for the insertion and/or proper folding and/or complex formation of integral membrane proteins into the membrane. Involved in integration of membrane proteins that insert both dependently and independently of the Sec translocase complex, as well as at least some lipoproteins. Aids folding of multispanning membrane proteins.</text>
</comment>
<dbReference type="GO" id="GO:0005886">
    <property type="term" value="C:plasma membrane"/>
    <property type="evidence" value="ECO:0007669"/>
    <property type="project" value="UniProtKB-SubCell"/>
</dbReference>
<evidence type="ECO:0000256" key="12">
    <source>
        <dbReference type="ARBA" id="ARBA00033342"/>
    </source>
</evidence>
<sequence length="550" mass="61168">METRRLILFMVISVAILFGWQKLEESRRPPKPAVATNQAGTTQPAEKVADISGSESAKLTSSGRLKVTTDLMQLEIDAMGGDIRKVALLKHGDASDPKKPFTLLEDGDRVYIAQTGLMSSALPNLPTHRTQFKLPESEVKLAEGQDALTIRLEAPELGGVKIAKIFTLKRGSYVIDVDYEITNGSAAPINMSAYYRLLRDGQPPVGDPKMLHTFTGPAIYTEQKKFQKVEFSDIEKGKATDKYVAACDNGWIGIIQHYFTAVWLPKPATQQVAASCDGKTDLRYDLKKVGNLYSVGVIRDVPAVAPGQTVKTSMPLFAGPIETAMVSKLAPGLELTKDYGIFKVIASPLFWLLEKLHGLVGNWGWAIILLTVVVKAILYPLSAASYRSMAQMKALAPRLERLKEQFGDDRQKMHQAMMELYKTEKINPLGGCLPMLLQMPIFMALYWVLVAAVELRFAPFMGWVTDLSATDPYFIWPLLLAISMVVQTYMSPQPTDPMQAKMQKIMPIAFSVMFFFMPVGLVLYWLVNNLLTIAQQKFVERQFAQSKKAT</sequence>
<evidence type="ECO:0000259" key="16">
    <source>
        <dbReference type="Pfam" id="PF14849"/>
    </source>
</evidence>
<protein>
    <recommendedName>
        <fullName evidence="3 13">Membrane protein insertase YidC</fullName>
    </recommendedName>
    <alternativeName>
        <fullName evidence="12 13">Foldase YidC</fullName>
    </alternativeName>
    <alternativeName>
        <fullName evidence="11 13">Membrane integrase YidC</fullName>
    </alternativeName>
    <alternativeName>
        <fullName evidence="13">Membrane protein YidC</fullName>
    </alternativeName>
</protein>
<proteinExistence type="inferred from homology"/>
<dbReference type="PRINTS" id="PR01900">
    <property type="entry name" value="YIDCPROTEIN"/>
</dbReference>
<dbReference type="NCBIfam" id="NF002352">
    <property type="entry name" value="PRK01318.1-3"/>
    <property type="match status" value="1"/>
</dbReference>
<evidence type="ECO:0000256" key="8">
    <source>
        <dbReference type="ARBA" id="ARBA00022989"/>
    </source>
</evidence>
<comment type="subunit">
    <text evidence="13">Interacts with the Sec translocase complex via SecD. Specifically interacts with transmembrane segments of nascent integral membrane proteins during membrane integration.</text>
</comment>
<dbReference type="Pfam" id="PF02096">
    <property type="entry name" value="60KD_IMP"/>
    <property type="match status" value="1"/>
</dbReference>
<evidence type="ECO:0000256" key="14">
    <source>
        <dbReference type="SAM" id="MobiDB-lite"/>
    </source>
</evidence>
<reference evidence="17 18" key="1">
    <citation type="submission" date="2020-08" db="EMBL/GenBank/DDBJ databases">
        <title>Genomic Encyclopedia of Type Strains, Phase IV (KMG-IV): sequencing the most valuable type-strain genomes for metagenomic binning, comparative biology and taxonomic classification.</title>
        <authorList>
            <person name="Goeker M."/>
        </authorList>
    </citation>
    <scope>NUCLEOTIDE SEQUENCE [LARGE SCALE GENOMIC DNA]</scope>
    <source>
        <strain evidence="17 18">DSM 27165</strain>
    </source>
</reference>
<dbReference type="PANTHER" id="PTHR12428:SF65">
    <property type="entry name" value="CYTOCHROME C OXIDASE ASSEMBLY PROTEIN COX18, MITOCHONDRIAL"/>
    <property type="match status" value="1"/>
</dbReference>
<dbReference type="InterPro" id="IPR038221">
    <property type="entry name" value="YidC_periplasmic_sf"/>
</dbReference>
<keyword evidence="10 13" id="KW-0143">Chaperone</keyword>
<keyword evidence="8 13" id="KW-1133">Transmembrane helix</keyword>
<evidence type="ECO:0000256" key="13">
    <source>
        <dbReference type="HAMAP-Rule" id="MF_01810"/>
    </source>
</evidence>
<evidence type="ECO:0000256" key="10">
    <source>
        <dbReference type="ARBA" id="ARBA00023186"/>
    </source>
</evidence>
<keyword evidence="5 13" id="KW-1003">Cell membrane</keyword>
<dbReference type="InterPro" id="IPR001708">
    <property type="entry name" value="YidC/ALB3/OXA1/COX18"/>
</dbReference>
<evidence type="ECO:0000256" key="9">
    <source>
        <dbReference type="ARBA" id="ARBA00023136"/>
    </source>
</evidence>
<dbReference type="Gene3D" id="2.70.98.90">
    <property type="match status" value="1"/>
</dbReference>